<dbReference type="EMBL" id="ABQC02000012">
    <property type="protein sequence ID" value="EDY96587.1"/>
    <property type="molecule type" value="Genomic_DNA"/>
</dbReference>
<evidence type="ECO:0000313" key="1">
    <source>
        <dbReference type="EMBL" id="EDY96587.1"/>
    </source>
</evidence>
<name>B5CWE0_PHOPM</name>
<comment type="caution">
    <text evidence="1">The sequence shown here is derived from an EMBL/GenBank/DDBJ whole genome shotgun (WGS) entry which is preliminary data.</text>
</comment>
<gene>
    <name evidence="1" type="ORF">BACPLE_01030</name>
</gene>
<accession>B5CWE0</accession>
<dbReference type="AlphaFoldDB" id="B5CWE0"/>
<dbReference type="RefSeq" id="WP_007558674.1">
    <property type="nucleotide sequence ID" value="NZ_DS990119.1"/>
</dbReference>
<protein>
    <submittedName>
        <fullName evidence="1">Uncharacterized protein</fullName>
    </submittedName>
</protein>
<reference evidence="1 2" key="2">
    <citation type="submission" date="2008-08" db="EMBL/GenBank/DDBJ databases">
        <authorList>
            <person name="Fulton L."/>
            <person name="Clifton S."/>
            <person name="Fulton B."/>
            <person name="Xu J."/>
            <person name="Minx P."/>
            <person name="Pepin K.H."/>
            <person name="Johnson M."/>
            <person name="Thiruvilangam P."/>
            <person name="Bhonagiri V."/>
            <person name="Nash W.E."/>
            <person name="Mardis E.R."/>
            <person name="Wilson R.K."/>
        </authorList>
    </citation>
    <scope>NUCLEOTIDE SEQUENCE [LARGE SCALE GENOMIC DNA]</scope>
    <source>
        <strain evidence="2">DSM 17135 / JCM 12973 / M2</strain>
    </source>
</reference>
<dbReference type="HOGENOM" id="CLU_2407220_0_0_10"/>
<reference evidence="1 2" key="1">
    <citation type="submission" date="2008-08" db="EMBL/GenBank/DDBJ databases">
        <title>Draft genome sequence of Bacteroides plebeius (DSM 17135).</title>
        <authorList>
            <person name="Sudarsanam P."/>
            <person name="Ley R."/>
            <person name="Guruge J."/>
            <person name="Turnbaugh P.J."/>
            <person name="Mahowald M."/>
            <person name="Liep D."/>
            <person name="Gordon J."/>
        </authorList>
    </citation>
    <scope>NUCLEOTIDE SEQUENCE [LARGE SCALE GENOMIC DNA]</scope>
    <source>
        <strain evidence="2">DSM 17135 / JCM 12973 / M2</strain>
    </source>
</reference>
<evidence type="ECO:0000313" key="2">
    <source>
        <dbReference type="Proteomes" id="UP000003452"/>
    </source>
</evidence>
<dbReference type="GeneID" id="43183553"/>
<proteinExistence type="predicted"/>
<organism evidence="1 2">
    <name type="scientific">Phocaeicola plebeius (strain DSM 17135 / JCM 12973 / CCUG 54634 / M2)</name>
    <name type="common">Bacteroides plebeius</name>
    <dbReference type="NCBI Taxonomy" id="484018"/>
    <lineage>
        <taxon>Bacteria</taxon>
        <taxon>Pseudomonadati</taxon>
        <taxon>Bacteroidota</taxon>
        <taxon>Bacteroidia</taxon>
        <taxon>Bacteroidales</taxon>
        <taxon>Bacteroidaceae</taxon>
        <taxon>Phocaeicola</taxon>
    </lineage>
</organism>
<sequence>MTSICKSDVYSIKPGHQKQEKKKNSLLQKALCFLNTRIPSIVPYLYVENNRDVTVNVTTKENLDFLYRSAMRYEFRFFASGNYPLSPIFMWI</sequence>
<dbReference type="Proteomes" id="UP000003452">
    <property type="component" value="Unassembled WGS sequence"/>
</dbReference>